<dbReference type="InterPro" id="IPR015795">
    <property type="entry name" value="Pyrv_Knase_C"/>
</dbReference>
<reference key="2">
    <citation type="submission" date="2011-10" db="EMBL/GenBank/DDBJ databases">
        <title>The genome and transcriptome sequence of Clonorchis sinensis provide insights into the carcinogenic liver fluke.</title>
        <authorList>
            <person name="Wang X."/>
            <person name="Huang Y."/>
            <person name="Chen W."/>
            <person name="Liu H."/>
            <person name="Guo L."/>
            <person name="Chen Y."/>
            <person name="Luo F."/>
            <person name="Zhou W."/>
            <person name="Sun J."/>
            <person name="Mao Q."/>
            <person name="Liang P."/>
            <person name="Zhou C."/>
            <person name="Tian Y."/>
            <person name="Men J."/>
            <person name="Lv X."/>
            <person name="Huang L."/>
            <person name="Zhou J."/>
            <person name="Hu Y."/>
            <person name="Li R."/>
            <person name="Zhang F."/>
            <person name="Lei H."/>
            <person name="Li X."/>
            <person name="Hu X."/>
            <person name="Liang C."/>
            <person name="Xu J."/>
            <person name="Wu Z."/>
            <person name="Yu X."/>
        </authorList>
    </citation>
    <scope>NUCLEOTIDE SEQUENCE</scope>
    <source>
        <strain>Henan</strain>
    </source>
</reference>
<organism evidence="16 17">
    <name type="scientific">Clonorchis sinensis</name>
    <name type="common">Chinese liver fluke</name>
    <dbReference type="NCBI Taxonomy" id="79923"/>
    <lineage>
        <taxon>Eukaryota</taxon>
        <taxon>Metazoa</taxon>
        <taxon>Spiralia</taxon>
        <taxon>Lophotrochozoa</taxon>
        <taxon>Platyhelminthes</taxon>
        <taxon>Trematoda</taxon>
        <taxon>Digenea</taxon>
        <taxon>Opisthorchiida</taxon>
        <taxon>Opisthorchiata</taxon>
        <taxon>Opisthorchiidae</taxon>
        <taxon>Clonorchis</taxon>
    </lineage>
</organism>
<name>G7YA29_CLOSI</name>
<comment type="catalytic activity">
    <reaction evidence="13">
        <text>pyruvate + ATP = phosphoenolpyruvate + ADP + H(+)</text>
        <dbReference type="Rhea" id="RHEA:18157"/>
        <dbReference type="ChEBI" id="CHEBI:15361"/>
        <dbReference type="ChEBI" id="CHEBI:15378"/>
        <dbReference type="ChEBI" id="CHEBI:30616"/>
        <dbReference type="ChEBI" id="CHEBI:58702"/>
        <dbReference type="ChEBI" id="CHEBI:456216"/>
        <dbReference type="EC" id="2.7.1.40"/>
    </reaction>
</comment>
<dbReference type="SUPFAM" id="SSF50800">
    <property type="entry name" value="PK beta-barrel domain-like"/>
    <property type="match status" value="1"/>
</dbReference>
<dbReference type="PANTHER" id="PTHR11817">
    <property type="entry name" value="PYRUVATE KINASE"/>
    <property type="match status" value="1"/>
</dbReference>
<evidence type="ECO:0000256" key="2">
    <source>
        <dbReference type="ARBA" id="ARBA00004997"/>
    </source>
</evidence>
<evidence type="ECO:0000256" key="5">
    <source>
        <dbReference type="ARBA" id="ARBA00022679"/>
    </source>
</evidence>
<evidence type="ECO:0000259" key="15">
    <source>
        <dbReference type="Pfam" id="PF02887"/>
    </source>
</evidence>
<dbReference type="Proteomes" id="UP000008909">
    <property type="component" value="Unassembled WGS sequence"/>
</dbReference>
<accession>G7YA29</accession>
<evidence type="ECO:0000256" key="7">
    <source>
        <dbReference type="ARBA" id="ARBA00022741"/>
    </source>
</evidence>
<dbReference type="Pfam" id="PF00224">
    <property type="entry name" value="PK"/>
    <property type="match status" value="1"/>
</dbReference>
<dbReference type="SUPFAM" id="SSF51621">
    <property type="entry name" value="Phosphoenolpyruvate/pyruvate domain"/>
    <property type="match status" value="1"/>
</dbReference>
<dbReference type="AlphaFoldDB" id="G7YA29"/>
<keyword evidence="8 13" id="KW-0418">Kinase</keyword>
<dbReference type="InterPro" id="IPR001697">
    <property type="entry name" value="Pyr_Knase"/>
</dbReference>
<feature type="domain" description="Pyruvate kinase barrel" evidence="14">
    <location>
        <begin position="59"/>
        <end position="385"/>
    </location>
</feature>
<dbReference type="Pfam" id="PF02887">
    <property type="entry name" value="PK_C"/>
    <property type="match status" value="1"/>
</dbReference>
<reference evidence="16" key="1">
    <citation type="journal article" date="2011" name="Genome Biol.">
        <title>The draft genome of the carcinogenic human liver fluke Clonorchis sinensis.</title>
        <authorList>
            <person name="Wang X."/>
            <person name="Chen W."/>
            <person name="Huang Y."/>
            <person name="Sun J."/>
            <person name="Men J."/>
            <person name="Liu H."/>
            <person name="Luo F."/>
            <person name="Guo L."/>
            <person name="Lv X."/>
            <person name="Deng C."/>
            <person name="Zhou C."/>
            <person name="Fan Y."/>
            <person name="Li X."/>
            <person name="Huang L."/>
            <person name="Hu Y."/>
            <person name="Liang C."/>
            <person name="Hu X."/>
            <person name="Xu J."/>
            <person name="Yu X."/>
        </authorList>
    </citation>
    <scope>NUCLEOTIDE SEQUENCE [LARGE SCALE GENOMIC DNA]</scope>
    <source>
        <strain evidence="16">Henan</strain>
    </source>
</reference>
<dbReference type="InterPro" id="IPR015806">
    <property type="entry name" value="Pyrv_Knase_insert_dom_sf"/>
</dbReference>
<keyword evidence="10 13" id="KW-0460">Magnesium</keyword>
<dbReference type="EC" id="2.7.1.40" evidence="4 13"/>
<proteinExistence type="inferred from homology"/>
<dbReference type="Gene3D" id="3.20.20.60">
    <property type="entry name" value="Phosphoenolpyruvate-binding domains"/>
    <property type="match status" value="1"/>
</dbReference>
<evidence type="ECO:0000256" key="13">
    <source>
        <dbReference type="RuleBase" id="RU000504"/>
    </source>
</evidence>
<evidence type="ECO:0000256" key="10">
    <source>
        <dbReference type="ARBA" id="ARBA00022842"/>
    </source>
</evidence>
<comment type="similarity">
    <text evidence="3 13">Belongs to the pyruvate kinase family.</text>
</comment>
<comment type="cofactor">
    <cofactor evidence="1">
        <name>K(+)</name>
        <dbReference type="ChEBI" id="CHEBI:29103"/>
    </cofactor>
</comment>
<sequence>MDVLLDASPVKSYPRPGSATDTTELYLHQVQKQHRAGHAPSQLEHVSQLDIDHVSGFVRQATIVCTLGDRWNNDKSIESMIQGGMNILRLNMSMGSYEYYADVIRRVRAIEEASNYKPPVAIAIDISAPPIRTGIINNVQACVTLKDGQFVKLTINNEFQNATSDELIYLDSQYFPCLVQCVSVGDRIHLDDGMLSLIVRDVTSTTISCLVEQGGQLGGGKRVDLPSERLYQKTFKTTYQRDLAFACESKVDYVFTEYSFTPHQISEARSILGDKIKLFAKVQSKESIRNLLDIISVSDGIIVGRNGLGLVYPAEKIFQLQKQIIAICNLMQKPVFVISQLLESMRFKPRATRAEISDVANAVIDGADGLILTVETSRGLFPKEAARVLHKTCREAESAIYHEKYSRDLKVSRDIHGLSPRSDPAYLTALAAVEASTTSRASAVFVATATGQSASTIAAFRPSCPVVAVVRDVQVARWCHSFRGIHPFLYLEEQLEDWSEDMDASMNAAIDYARSRRFVSGGDRVVTVTGWKAGPGATNTVRVVDLPADGKPVGAVPEFPSTICRGLWKGLQQPYECSQCAKSTGPVVVFSNLSLEFNTSGGVRQSRTGFKLATDMIMEDLLRGSSVCVVEMLPEGSLTGIKYVDNEDRSSDVTAMQTLSSNLNKSALQFVVCSRNSGRYGSLVHSESVRTRIEFFYGPLTPERCFEDTSVILNFRNALGMSLIHCDLHTRIVYLIRDSDFRTVPQLSEGGKAALHLVRVDRPPSGPGHVPKQLNAIDSPALSDLVCLNFLVNKTALSSLSTDLGSRKERLFGRMSEVTGNHTADASHFRPYADQSADQARPGTTRGQLITEAVYSTVICTATSDTKSPSRMYRYRAQSSDVNDKTQSFAEQDGCEKFLCVRRFGEFWCRFRPVGNETESENMPVGKVENFHELLKALFLSVSVAGKLAWYYLTQGDPHISLWIRKLGILISGEIRGATVTTTWFEKRQVCLQMSFQLHTYPIQCPSINHHEYKRENGSEKTIRVKRLRKEADEYLLRFPIRNSIKYAKYLGYYVHNLLSMGFHGSIIQRSQAPPVNSGYGFTRKFVRFTVGLCEHIRLHNAEPIYLTDQKSCRCTIKSIKLTNEISFCNSAALFLLFALGILMRMANASCGQIFGMVAEMSCAILIQLIGTCLMPEKKTHRREHNSYIPNKRVRERLGDLAVSQPSCSLLVAGQLGTARHIQLQLDDDDEMEPDQLDDPITWPDEAFVSKAKRFPVENYR</sequence>
<keyword evidence="6" id="KW-0479">Metal-binding</keyword>
<evidence type="ECO:0000256" key="4">
    <source>
        <dbReference type="ARBA" id="ARBA00012142"/>
    </source>
</evidence>
<dbReference type="InterPro" id="IPR011037">
    <property type="entry name" value="Pyrv_Knase-like_insert_dom_sf"/>
</dbReference>
<protein>
    <recommendedName>
        <fullName evidence="4 13">Pyruvate kinase</fullName>
        <ecNumber evidence="4 13">2.7.1.40</ecNumber>
    </recommendedName>
</protein>
<keyword evidence="9" id="KW-0067">ATP-binding</keyword>
<dbReference type="GO" id="GO:0030955">
    <property type="term" value="F:potassium ion binding"/>
    <property type="evidence" value="ECO:0007669"/>
    <property type="project" value="InterPro"/>
</dbReference>
<gene>
    <name evidence="16" type="ORF">CLF_103630</name>
</gene>
<keyword evidence="12 16" id="KW-0670">Pyruvate</keyword>
<dbReference type="Gene3D" id="2.40.33.10">
    <property type="entry name" value="PK beta-barrel domain-like"/>
    <property type="match status" value="1"/>
</dbReference>
<keyword evidence="17" id="KW-1185">Reference proteome</keyword>
<evidence type="ECO:0000256" key="11">
    <source>
        <dbReference type="ARBA" id="ARBA00023152"/>
    </source>
</evidence>
<dbReference type="GO" id="GO:0000287">
    <property type="term" value="F:magnesium ion binding"/>
    <property type="evidence" value="ECO:0007669"/>
    <property type="project" value="InterPro"/>
</dbReference>
<dbReference type="GO" id="GO:0005524">
    <property type="term" value="F:ATP binding"/>
    <property type="evidence" value="ECO:0007669"/>
    <property type="project" value="UniProtKB-KW"/>
</dbReference>
<evidence type="ECO:0000313" key="17">
    <source>
        <dbReference type="Proteomes" id="UP000008909"/>
    </source>
</evidence>
<evidence type="ECO:0000259" key="14">
    <source>
        <dbReference type="Pfam" id="PF00224"/>
    </source>
</evidence>
<dbReference type="EMBL" id="DF142987">
    <property type="protein sequence ID" value="GAA49813.1"/>
    <property type="molecule type" value="Genomic_DNA"/>
</dbReference>
<dbReference type="SUPFAM" id="SSF52935">
    <property type="entry name" value="PK C-terminal domain-like"/>
    <property type="match status" value="1"/>
</dbReference>
<dbReference type="InterPro" id="IPR015813">
    <property type="entry name" value="Pyrv/PenolPyrv_kinase-like_dom"/>
</dbReference>
<dbReference type="GO" id="GO:0004743">
    <property type="term" value="F:pyruvate kinase activity"/>
    <property type="evidence" value="ECO:0007669"/>
    <property type="project" value="UniProtKB-EC"/>
</dbReference>
<evidence type="ECO:0000256" key="1">
    <source>
        <dbReference type="ARBA" id="ARBA00001958"/>
    </source>
</evidence>
<evidence type="ECO:0000256" key="3">
    <source>
        <dbReference type="ARBA" id="ARBA00008663"/>
    </source>
</evidence>
<dbReference type="InterPro" id="IPR015793">
    <property type="entry name" value="Pyrv_Knase_brl"/>
</dbReference>
<keyword evidence="5 13" id="KW-0808">Transferase</keyword>
<comment type="pathway">
    <text evidence="2 13">Carbohydrate degradation; glycolysis; pyruvate from D-glyceraldehyde 3-phosphate: step 5/5.</text>
</comment>
<evidence type="ECO:0000313" key="16">
    <source>
        <dbReference type="EMBL" id="GAA49813.1"/>
    </source>
</evidence>
<evidence type="ECO:0000256" key="8">
    <source>
        <dbReference type="ARBA" id="ARBA00022777"/>
    </source>
</evidence>
<evidence type="ECO:0000256" key="12">
    <source>
        <dbReference type="ARBA" id="ARBA00023317"/>
    </source>
</evidence>
<feature type="domain" description="Pyruvate kinase C-terminal" evidence="15">
    <location>
        <begin position="428"/>
        <end position="544"/>
    </location>
</feature>
<dbReference type="Gene3D" id="3.40.1380.20">
    <property type="entry name" value="Pyruvate kinase, C-terminal domain"/>
    <property type="match status" value="1"/>
</dbReference>
<dbReference type="UniPathway" id="UPA00109">
    <property type="reaction ID" value="UER00188"/>
</dbReference>
<dbReference type="GO" id="GO:0016301">
    <property type="term" value="F:kinase activity"/>
    <property type="evidence" value="ECO:0007669"/>
    <property type="project" value="UniProtKB-KW"/>
</dbReference>
<dbReference type="InterPro" id="IPR040442">
    <property type="entry name" value="Pyrv_kinase-like_dom_sf"/>
</dbReference>
<dbReference type="NCBIfam" id="TIGR01064">
    <property type="entry name" value="pyruv_kin"/>
    <property type="match status" value="1"/>
</dbReference>
<keyword evidence="11 13" id="KW-0324">Glycolysis</keyword>
<keyword evidence="7" id="KW-0547">Nucleotide-binding</keyword>
<evidence type="ECO:0000256" key="9">
    <source>
        <dbReference type="ARBA" id="ARBA00022840"/>
    </source>
</evidence>
<dbReference type="InterPro" id="IPR036918">
    <property type="entry name" value="Pyrv_Knase_C_sf"/>
</dbReference>
<evidence type="ECO:0000256" key="6">
    <source>
        <dbReference type="ARBA" id="ARBA00022723"/>
    </source>
</evidence>
<dbReference type="PRINTS" id="PR01050">
    <property type="entry name" value="PYRUVTKNASE"/>
</dbReference>